<feature type="domain" description="Helicase C-terminal" evidence="10">
    <location>
        <begin position="249"/>
        <end position="424"/>
    </location>
</feature>
<evidence type="ECO:0000256" key="5">
    <source>
        <dbReference type="ARBA" id="ARBA00022806"/>
    </source>
</evidence>
<dbReference type="PANTHER" id="PTHR18934:SF136">
    <property type="entry name" value="ATP-DEPENDENT RNA HELICASE DHX35-RELATED"/>
    <property type="match status" value="1"/>
</dbReference>
<keyword evidence="3" id="KW-0547">Nucleotide-binding</keyword>
<evidence type="ECO:0000256" key="2">
    <source>
        <dbReference type="ARBA" id="ARBA00012552"/>
    </source>
</evidence>
<gene>
    <name evidence="11" type="ORF">GGX14DRAFT_481906</name>
</gene>
<dbReference type="CDD" id="cd18791">
    <property type="entry name" value="SF2_C_RHA"/>
    <property type="match status" value="1"/>
</dbReference>
<evidence type="ECO:0000313" key="11">
    <source>
        <dbReference type="EMBL" id="KAJ7191060.1"/>
    </source>
</evidence>
<dbReference type="GO" id="GO:0003724">
    <property type="term" value="F:RNA helicase activity"/>
    <property type="evidence" value="ECO:0007669"/>
    <property type="project" value="UniProtKB-EC"/>
</dbReference>
<dbReference type="GO" id="GO:0005524">
    <property type="term" value="F:ATP binding"/>
    <property type="evidence" value="ECO:0007669"/>
    <property type="project" value="UniProtKB-KW"/>
</dbReference>
<dbReference type="Proteomes" id="UP001219525">
    <property type="component" value="Unassembled WGS sequence"/>
</dbReference>
<comment type="catalytic activity">
    <reaction evidence="7">
        <text>ATP + H2O = ADP + phosphate + H(+)</text>
        <dbReference type="Rhea" id="RHEA:13065"/>
        <dbReference type="ChEBI" id="CHEBI:15377"/>
        <dbReference type="ChEBI" id="CHEBI:15378"/>
        <dbReference type="ChEBI" id="CHEBI:30616"/>
        <dbReference type="ChEBI" id="CHEBI:43474"/>
        <dbReference type="ChEBI" id="CHEBI:456216"/>
        <dbReference type="EC" id="3.6.4.13"/>
    </reaction>
</comment>
<dbReference type="GO" id="GO:0071013">
    <property type="term" value="C:catalytic step 2 spliceosome"/>
    <property type="evidence" value="ECO:0007669"/>
    <property type="project" value="TreeGrafter"/>
</dbReference>
<dbReference type="EMBL" id="JARJCW010000138">
    <property type="protein sequence ID" value="KAJ7191060.1"/>
    <property type="molecule type" value="Genomic_DNA"/>
</dbReference>
<dbReference type="Gene3D" id="3.40.50.300">
    <property type="entry name" value="P-loop containing nucleotide triphosphate hydrolases"/>
    <property type="match status" value="2"/>
</dbReference>
<dbReference type="PROSITE" id="PS51192">
    <property type="entry name" value="HELICASE_ATP_BIND_1"/>
    <property type="match status" value="1"/>
</dbReference>
<feature type="domain" description="Helicase ATP-binding" evidence="9">
    <location>
        <begin position="54"/>
        <end position="219"/>
    </location>
</feature>
<organism evidence="11 12">
    <name type="scientific">Mycena pura</name>
    <dbReference type="NCBI Taxonomy" id="153505"/>
    <lineage>
        <taxon>Eukaryota</taxon>
        <taxon>Fungi</taxon>
        <taxon>Dikarya</taxon>
        <taxon>Basidiomycota</taxon>
        <taxon>Agaricomycotina</taxon>
        <taxon>Agaricomycetes</taxon>
        <taxon>Agaricomycetidae</taxon>
        <taxon>Agaricales</taxon>
        <taxon>Marasmiineae</taxon>
        <taxon>Mycenaceae</taxon>
        <taxon>Mycena</taxon>
    </lineage>
</organism>
<dbReference type="InterPro" id="IPR014001">
    <property type="entry name" value="Helicase_ATP-bd"/>
</dbReference>
<dbReference type="InterPro" id="IPR027417">
    <property type="entry name" value="P-loop_NTPase"/>
</dbReference>
<dbReference type="GO" id="GO:0003723">
    <property type="term" value="F:RNA binding"/>
    <property type="evidence" value="ECO:0007669"/>
    <property type="project" value="TreeGrafter"/>
</dbReference>
<keyword evidence="5" id="KW-0347">Helicase</keyword>
<evidence type="ECO:0000256" key="6">
    <source>
        <dbReference type="ARBA" id="ARBA00022840"/>
    </source>
</evidence>
<reference evidence="11" key="1">
    <citation type="submission" date="2023-03" db="EMBL/GenBank/DDBJ databases">
        <title>Massive genome expansion in bonnet fungi (Mycena s.s.) driven by repeated elements and novel gene families across ecological guilds.</title>
        <authorList>
            <consortium name="Lawrence Berkeley National Laboratory"/>
            <person name="Harder C.B."/>
            <person name="Miyauchi S."/>
            <person name="Viragh M."/>
            <person name="Kuo A."/>
            <person name="Thoen E."/>
            <person name="Andreopoulos B."/>
            <person name="Lu D."/>
            <person name="Skrede I."/>
            <person name="Drula E."/>
            <person name="Henrissat B."/>
            <person name="Morin E."/>
            <person name="Kohler A."/>
            <person name="Barry K."/>
            <person name="LaButti K."/>
            <person name="Morin E."/>
            <person name="Salamov A."/>
            <person name="Lipzen A."/>
            <person name="Mereny Z."/>
            <person name="Hegedus B."/>
            <person name="Baldrian P."/>
            <person name="Stursova M."/>
            <person name="Weitz H."/>
            <person name="Taylor A."/>
            <person name="Grigoriev I.V."/>
            <person name="Nagy L.G."/>
            <person name="Martin F."/>
            <person name="Kauserud H."/>
        </authorList>
    </citation>
    <scope>NUCLEOTIDE SEQUENCE</scope>
    <source>
        <strain evidence="11">9144</strain>
    </source>
</reference>
<protein>
    <recommendedName>
        <fullName evidence="2">RNA helicase</fullName>
        <ecNumber evidence="2">3.6.4.13</ecNumber>
    </recommendedName>
</protein>
<evidence type="ECO:0000256" key="1">
    <source>
        <dbReference type="ARBA" id="ARBA00008792"/>
    </source>
</evidence>
<dbReference type="GO" id="GO:0016787">
    <property type="term" value="F:hydrolase activity"/>
    <property type="evidence" value="ECO:0007669"/>
    <property type="project" value="UniProtKB-KW"/>
</dbReference>
<comment type="caution">
    <text evidence="11">The sequence shown here is derived from an EMBL/GenBank/DDBJ whole genome shotgun (WGS) entry which is preliminary data.</text>
</comment>
<comment type="similarity">
    <text evidence="1">Belongs to the DEAD box helicase family. DEAH subfamily.</text>
</comment>
<dbReference type="InterPro" id="IPR001650">
    <property type="entry name" value="Helicase_C-like"/>
</dbReference>
<dbReference type="Pfam" id="PF07717">
    <property type="entry name" value="OB_NTP_bind"/>
    <property type="match status" value="1"/>
</dbReference>
<dbReference type="SMART" id="SM00487">
    <property type="entry name" value="DEXDc"/>
    <property type="match status" value="1"/>
</dbReference>
<feature type="region of interest" description="Disordered" evidence="8">
    <location>
        <begin position="1"/>
        <end position="25"/>
    </location>
</feature>
<dbReference type="FunFam" id="3.40.50.300:FF:000578">
    <property type="entry name" value="probable ATP-dependent RNA helicase DHX35"/>
    <property type="match status" value="1"/>
</dbReference>
<dbReference type="InterPro" id="IPR011709">
    <property type="entry name" value="DEAD-box_helicase_OB_fold"/>
</dbReference>
<dbReference type="Gene3D" id="1.20.120.1080">
    <property type="match status" value="1"/>
</dbReference>
<keyword evidence="6" id="KW-0067">ATP-binding</keyword>
<dbReference type="SMART" id="SM00490">
    <property type="entry name" value="HELICc"/>
    <property type="match status" value="1"/>
</dbReference>
<dbReference type="PANTHER" id="PTHR18934">
    <property type="entry name" value="ATP-DEPENDENT RNA HELICASE"/>
    <property type="match status" value="1"/>
</dbReference>
<dbReference type="Pfam" id="PF00270">
    <property type="entry name" value="DEAD"/>
    <property type="match status" value="1"/>
</dbReference>
<dbReference type="Pfam" id="PF00271">
    <property type="entry name" value="Helicase_C"/>
    <property type="match status" value="1"/>
</dbReference>
<dbReference type="InterPro" id="IPR007502">
    <property type="entry name" value="Helicase-assoc_dom"/>
</dbReference>
<dbReference type="PROSITE" id="PS00690">
    <property type="entry name" value="DEAH_ATP_HELICASE"/>
    <property type="match status" value="1"/>
</dbReference>
<dbReference type="InterPro" id="IPR011545">
    <property type="entry name" value="DEAD/DEAH_box_helicase_dom"/>
</dbReference>
<evidence type="ECO:0000256" key="7">
    <source>
        <dbReference type="ARBA" id="ARBA00047984"/>
    </source>
</evidence>
<dbReference type="EC" id="3.6.4.13" evidence="2"/>
<accession>A0AAD6Y275</accession>
<keyword evidence="4 11" id="KW-0378">Hydrolase</keyword>
<dbReference type="PROSITE" id="PS51194">
    <property type="entry name" value="HELICASE_CTER"/>
    <property type="match status" value="1"/>
</dbReference>
<sequence>MALEFWKPGTTGPGSSLDRETDGEGFAVPSALSSQSIQHQRERLPIFKHRDELLYAIEMYGVIIVVGQTGCGKTTQLPQYLMESGWADKGNVIACTQPRRVAATSVAARVATEVGSILGDEVGYTIRFEDVSDKERTRILYMTDGMLFRETLVDPLLSRYSIIMVDEAHERSVYTDLLLGILKKIRRKRPSLRLIVSSATLDATSFLDFFTASTSPEEATIVSLEGRMYPVEVAYLQEPTPDYVRTAAQVAWNINLQQGSGGGDILMFLTGRDDIERCLEEFSDLMATLPRSATRLLPLALHAGLSTDEQLRVFEPAARGSRKVIIATNIAEASVTIEGIKFVVDCGFVKMRMFNATTALASLATVPTSVASATQRAGRAGRTSPGVCYRLYPKSAFDTLPLSNSPEITRTDMTTPILQLKSLGIDDLMKFEWVSAPPAESVLRALEGLVAAGMIGEDGRLTAIGEQVAECPVEVGIARMLFSSKELKCGEEILTIAAMTAIQDVFLIPDGAPGALAELERRKFTAEEGDHLTLLNVYNAFTRYGRSSSWCKAHALSFRAMSRAVSIRGQLKKYMQRFNLPTESCEGDAKRLRRCLVSGYWRNGARWVADGTYRSVRGNRTLHVHPTSVLFTRKPRSGWVVFHEMEETKKTQIRILTEIEPDWLVDHGHKFQKKVERS</sequence>
<evidence type="ECO:0000259" key="9">
    <source>
        <dbReference type="PROSITE" id="PS51192"/>
    </source>
</evidence>
<evidence type="ECO:0000259" key="10">
    <source>
        <dbReference type="PROSITE" id="PS51194"/>
    </source>
</evidence>
<evidence type="ECO:0000256" key="3">
    <source>
        <dbReference type="ARBA" id="ARBA00022741"/>
    </source>
</evidence>
<evidence type="ECO:0000256" key="8">
    <source>
        <dbReference type="SAM" id="MobiDB-lite"/>
    </source>
</evidence>
<dbReference type="SMART" id="SM00847">
    <property type="entry name" value="HA2"/>
    <property type="match status" value="1"/>
</dbReference>
<dbReference type="InterPro" id="IPR002464">
    <property type="entry name" value="DNA/RNA_helicase_DEAH_CS"/>
</dbReference>
<evidence type="ECO:0000313" key="12">
    <source>
        <dbReference type="Proteomes" id="UP001219525"/>
    </source>
</evidence>
<proteinExistence type="inferred from homology"/>
<name>A0AAD6Y275_9AGAR</name>
<evidence type="ECO:0000256" key="4">
    <source>
        <dbReference type="ARBA" id="ARBA00022801"/>
    </source>
</evidence>
<dbReference type="SUPFAM" id="SSF52540">
    <property type="entry name" value="P-loop containing nucleoside triphosphate hydrolases"/>
    <property type="match status" value="1"/>
</dbReference>
<dbReference type="Pfam" id="PF21010">
    <property type="entry name" value="HA2_C"/>
    <property type="match status" value="1"/>
</dbReference>
<dbReference type="AlphaFoldDB" id="A0AAD6Y275"/>
<keyword evidence="12" id="KW-1185">Reference proteome</keyword>